<evidence type="ECO:0000313" key="1">
    <source>
        <dbReference type="Proteomes" id="UP000036681"/>
    </source>
</evidence>
<protein>
    <submittedName>
        <fullName evidence="2">Uncharacterized protein</fullName>
    </submittedName>
</protein>
<dbReference type="Proteomes" id="UP000036681">
    <property type="component" value="Unplaced"/>
</dbReference>
<dbReference type="WBParaSite" id="ALUE_0000236401-mRNA-1">
    <property type="protein sequence ID" value="ALUE_0000236401-mRNA-1"/>
    <property type="gene ID" value="ALUE_0000236401"/>
</dbReference>
<reference evidence="2" key="1">
    <citation type="submission" date="2017-02" db="UniProtKB">
        <authorList>
            <consortium name="WormBaseParasite"/>
        </authorList>
    </citation>
    <scope>IDENTIFICATION</scope>
</reference>
<keyword evidence="1" id="KW-1185">Reference proteome</keyword>
<accession>A0A0M3HLG9</accession>
<dbReference type="AlphaFoldDB" id="A0A0M3HLG9"/>
<evidence type="ECO:0000313" key="2">
    <source>
        <dbReference type="WBParaSite" id="ALUE_0000236401-mRNA-1"/>
    </source>
</evidence>
<proteinExistence type="predicted"/>
<name>A0A0M3HLG9_ASCLU</name>
<organism evidence="1 2">
    <name type="scientific">Ascaris lumbricoides</name>
    <name type="common">Giant roundworm</name>
    <dbReference type="NCBI Taxonomy" id="6252"/>
    <lineage>
        <taxon>Eukaryota</taxon>
        <taxon>Metazoa</taxon>
        <taxon>Ecdysozoa</taxon>
        <taxon>Nematoda</taxon>
        <taxon>Chromadorea</taxon>
        <taxon>Rhabditida</taxon>
        <taxon>Spirurina</taxon>
        <taxon>Ascaridomorpha</taxon>
        <taxon>Ascaridoidea</taxon>
        <taxon>Ascarididae</taxon>
        <taxon>Ascaris</taxon>
    </lineage>
</organism>
<sequence>MKSELFAHLICKVTQFEKTTCLRKLHNKAFHYELISIVSA</sequence>